<dbReference type="AlphaFoldDB" id="A0A1Y2AZJ0"/>
<dbReference type="GO" id="GO:0005886">
    <property type="term" value="C:plasma membrane"/>
    <property type="evidence" value="ECO:0007669"/>
    <property type="project" value="TreeGrafter"/>
</dbReference>
<feature type="transmembrane region" description="Helical" evidence="5">
    <location>
        <begin position="129"/>
        <end position="147"/>
    </location>
</feature>
<dbReference type="FunCoup" id="A0A1Y2AZJ0">
    <property type="interactions" value="5"/>
</dbReference>
<evidence type="ECO:0000256" key="5">
    <source>
        <dbReference type="SAM" id="Phobius"/>
    </source>
</evidence>
<dbReference type="InParanoid" id="A0A1Y2AZJ0"/>
<evidence type="ECO:0000313" key="7">
    <source>
        <dbReference type="EMBL" id="ORY27999.1"/>
    </source>
</evidence>
<dbReference type="Proteomes" id="UP000193986">
    <property type="component" value="Unassembled WGS sequence"/>
</dbReference>
<feature type="transmembrane region" description="Helical" evidence="5">
    <location>
        <begin position="159"/>
        <end position="180"/>
    </location>
</feature>
<feature type="transmembrane region" description="Helical" evidence="5">
    <location>
        <begin position="219"/>
        <end position="242"/>
    </location>
</feature>
<feature type="transmembrane region" description="Helical" evidence="5">
    <location>
        <begin position="413"/>
        <end position="432"/>
    </location>
</feature>
<dbReference type="STRING" id="71784.A0A1Y2AZJ0"/>
<dbReference type="EMBL" id="MCFC01000034">
    <property type="protein sequence ID" value="ORY27999.1"/>
    <property type="molecule type" value="Genomic_DNA"/>
</dbReference>
<organism evidence="7 8">
    <name type="scientific">Naematelia encephala</name>
    <dbReference type="NCBI Taxonomy" id="71784"/>
    <lineage>
        <taxon>Eukaryota</taxon>
        <taxon>Fungi</taxon>
        <taxon>Dikarya</taxon>
        <taxon>Basidiomycota</taxon>
        <taxon>Agaricomycotina</taxon>
        <taxon>Tremellomycetes</taxon>
        <taxon>Tremellales</taxon>
        <taxon>Naemateliaceae</taxon>
        <taxon>Naematelia</taxon>
    </lineage>
</organism>
<evidence type="ECO:0000256" key="1">
    <source>
        <dbReference type="ARBA" id="ARBA00004141"/>
    </source>
</evidence>
<protein>
    <submittedName>
        <fullName evidence="7">Major facilitator superfamily domain-containing protein</fullName>
    </submittedName>
</protein>
<dbReference type="InterPro" id="IPR036259">
    <property type="entry name" value="MFS_trans_sf"/>
</dbReference>
<feature type="transmembrane region" description="Helical" evidence="5">
    <location>
        <begin position="470"/>
        <end position="494"/>
    </location>
</feature>
<dbReference type="InterPro" id="IPR011701">
    <property type="entry name" value="MFS"/>
</dbReference>
<evidence type="ECO:0000256" key="2">
    <source>
        <dbReference type="ARBA" id="ARBA00022692"/>
    </source>
</evidence>
<comment type="subcellular location">
    <subcellularLocation>
        <location evidence="1">Membrane</location>
        <topology evidence="1">Multi-pass membrane protein</topology>
    </subcellularLocation>
</comment>
<evidence type="ECO:0000259" key="6">
    <source>
        <dbReference type="PROSITE" id="PS50850"/>
    </source>
</evidence>
<dbReference type="Gene3D" id="1.20.1250.20">
    <property type="entry name" value="MFS general substrate transporter like domains"/>
    <property type="match status" value="1"/>
</dbReference>
<comment type="caution">
    <text evidence="7">The sequence shown here is derived from an EMBL/GenBank/DDBJ whole genome shotgun (WGS) entry which is preliminary data.</text>
</comment>
<feature type="domain" description="Major facilitator superfamily (MFS) profile" evidence="6">
    <location>
        <begin position="95"/>
        <end position="532"/>
    </location>
</feature>
<name>A0A1Y2AZJ0_9TREE</name>
<dbReference type="InterPro" id="IPR020846">
    <property type="entry name" value="MFS_dom"/>
</dbReference>
<proteinExistence type="predicted"/>
<gene>
    <name evidence="7" type="ORF">BCR39DRAFT_211461</name>
</gene>
<feature type="transmembrane region" description="Helical" evidence="5">
    <location>
        <begin position="317"/>
        <end position="344"/>
    </location>
</feature>
<reference evidence="7 8" key="1">
    <citation type="submission" date="2016-07" db="EMBL/GenBank/DDBJ databases">
        <title>Pervasive Adenine N6-methylation of Active Genes in Fungi.</title>
        <authorList>
            <consortium name="DOE Joint Genome Institute"/>
            <person name="Mondo S.J."/>
            <person name="Dannebaum R.O."/>
            <person name="Kuo R.C."/>
            <person name="Labutti K."/>
            <person name="Haridas S."/>
            <person name="Kuo A."/>
            <person name="Salamov A."/>
            <person name="Ahrendt S.R."/>
            <person name="Lipzen A."/>
            <person name="Sullivan W."/>
            <person name="Andreopoulos W.B."/>
            <person name="Clum A."/>
            <person name="Lindquist E."/>
            <person name="Daum C."/>
            <person name="Ramamoorthy G.K."/>
            <person name="Gryganskyi A."/>
            <person name="Culley D."/>
            <person name="Magnuson J.K."/>
            <person name="James T.Y."/>
            <person name="O'Malley M.A."/>
            <person name="Stajich J.E."/>
            <person name="Spatafora J.W."/>
            <person name="Visel A."/>
            <person name="Grigoriev I.V."/>
        </authorList>
    </citation>
    <scope>NUCLEOTIDE SEQUENCE [LARGE SCALE GENOMIC DNA]</scope>
    <source>
        <strain evidence="7 8">68-887.2</strain>
    </source>
</reference>
<dbReference type="GO" id="GO:0022857">
    <property type="term" value="F:transmembrane transporter activity"/>
    <property type="evidence" value="ECO:0007669"/>
    <property type="project" value="InterPro"/>
</dbReference>
<evidence type="ECO:0000313" key="8">
    <source>
        <dbReference type="Proteomes" id="UP000193986"/>
    </source>
</evidence>
<feature type="transmembrane region" description="Helical" evidence="5">
    <location>
        <begin position="248"/>
        <end position="271"/>
    </location>
</feature>
<keyword evidence="2 5" id="KW-0812">Transmembrane</keyword>
<feature type="transmembrane region" description="Helical" evidence="5">
    <location>
        <begin position="364"/>
        <end position="384"/>
    </location>
</feature>
<dbReference type="PANTHER" id="PTHR23502">
    <property type="entry name" value="MAJOR FACILITATOR SUPERFAMILY"/>
    <property type="match status" value="1"/>
</dbReference>
<dbReference type="PROSITE" id="PS50850">
    <property type="entry name" value="MFS"/>
    <property type="match status" value="1"/>
</dbReference>
<dbReference type="OrthoDB" id="6770063at2759"/>
<feature type="transmembrane region" description="Helical" evidence="5">
    <location>
        <begin position="506"/>
        <end position="528"/>
    </location>
</feature>
<dbReference type="FunFam" id="1.20.1250.20:FF:000082">
    <property type="entry name" value="MFS multidrug transporter, putative"/>
    <property type="match status" value="1"/>
</dbReference>
<dbReference type="CDD" id="cd17323">
    <property type="entry name" value="MFS_Tpo1_MDR_like"/>
    <property type="match status" value="1"/>
</dbReference>
<dbReference type="Pfam" id="PF07690">
    <property type="entry name" value="MFS_1"/>
    <property type="match status" value="1"/>
</dbReference>
<accession>A0A1Y2AZJ0</accession>
<keyword evidence="4 5" id="KW-0472">Membrane</keyword>
<keyword evidence="3 5" id="KW-1133">Transmembrane helix</keyword>
<dbReference type="PANTHER" id="PTHR23502:SF48">
    <property type="entry name" value="MULTIDRUG TRANSPORTER, PUTATIVE (AFU_ORTHOLOGUE AFUA_5G02700)-RELATED"/>
    <property type="match status" value="1"/>
</dbReference>
<evidence type="ECO:0000256" key="4">
    <source>
        <dbReference type="ARBA" id="ARBA00023136"/>
    </source>
</evidence>
<keyword evidence="8" id="KW-1185">Reference proteome</keyword>
<evidence type="ECO:0000256" key="3">
    <source>
        <dbReference type="ARBA" id="ARBA00022989"/>
    </source>
</evidence>
<feature type="transmembrane region" description="Helical" evidence="5">
    <location>
        <begin position="438"/>
        <end position="458"/>
    </location>
</feature>
<sequence>MEAYRQYLAFTPRVPPVSEKIGPSSEPLGCLPDQSTPIPSCSQNTSQATVLDDVANAFSSSRQREDDAQTPIYVTFDKGDPADPHNWSHGYKACVIGLLTHLTLSLTFASSVSAPTTQALMDEFNCGEIAATATTGLFLVGMGLGAMPAAPLSELHGRLPIYVGSLIIATLFEIACALAPSIGALIVLRFLAGFFSAAPLSNAGGSLNDVGRALSRTLTLPMFATTGFLGPLLGPLIGGFIVENDTLGWRWAFWIAAIWNAFAFGLVVVFMPETLGHALLKYKAVRLRKVTGDMRWKAKVEDETLVEATVRSLKRPFLMLALEPIVIMFVLYLTIVYIVLFGSFTAYPLIFQTHGLTLAQTGLTYIPIMVGFLLLLGIVSGFYTRYRRLTLDAKSGKQRKGIFDGRVEPEERLMPLMACGSLFPAGLFWLAWTSASHHSIWLTMMSGVPFGIGLLSIFQGSYQYMIDAYGPFASSALAGATLVRYLVSGLVILAFPKMYSSLGNQWATTLLAFLGVAMTPVPFFFYIYGRRIRDSCRFTVRD</sequence>
<dbReference type="SUPFAM" id="SSF103473">
    <property type="entry name" value="MFS general substrate transporter"/>
    <property type="match status" value="1"/>
</dbReference>